<evidence type="ECO:0000313" key="3">
    <source>
        <dbReference type="EMBL" id="MBA2893361.1"/>
    </source>
</evidence>
<accession>A0A7W0CLE8</accession>
<feature type="transmembrane region" description="Helical" evidence="2">
    <location>
        <begin position="216"/>
        <end position="240"/>
    </location>
</feature>
<comment type="caution">
    <text evidence="3">The sequence shown here is derived from an EMBL/GenBank/DDBJ whole genome shotgun (WGS) entry which is preliminary data.</text>
</comment>
<keyword evidence="2" id="KW-0812">Transmembrane</keyword>
<reference evidence="3 4" key="1">
    <citation type="submission" date="2020-07" db="EMBL/GenBank/DDBJ databases">
        <title>Genomic Encyclopedia of Type Strains, Phase IV (KMG-IV): sequencing the most valuable type-strain genomes for metagenomic binning, comparative biology and taxonomic classification.</title>
        <authorList>
            <person name="Goeker M."/>
        </authorList>
    </citation>
    <scope>NUCLEOTIDE SEQUENCE [LARGE SCALE GENOMIC DNA]</scope>
    <source>
        <strain evidence="3 4">DSM 45533</strain>
    </source>
</reference>
<keyword evidence="2" id="KW-1133">Transmembrane helix</keyword>
<feature type="transmembrane region" description="Helical" evidence="2">
    <location>
        <begin position="7"/>
        <end position="28"/>
    </location>
</feature>
<dbReference type="EMBL" id="JACDUR010000004">
    <property type="protein sequence ID" value="MBA2893361.1"/>
    <property type="molecule type" value="Genomic_DNA"/>
</dbReference>
<evidence type="ECO:0000256" key="2">
    <source>
        <dbReference type="SAM" id="Phobius"/>
    </source>
</evidence>
<dbReference type="Proteomes" id="UP000530928">
    <property type="component" value="Unassembled WGS sequence"/>
</dbReference>
<dbReference type="RefSeq" id="WP_181612061.1">
    <property type="nucleotide sequence ID" value="NZ_BAABAM010000003.1"/>
</dbReference>
<feature type="transmembrane region" description="Helical" evidence="2">
    <location>
        <begin position="191"/>
        <end position="209"/>
    </location>
</feature>
<sequence length="300" mass="31528">MTTSPGRIVAGVVAMAATLPYLTLKLLWLTGTYVGVSRPELFATAKMIGANAATFALDAVGLVLALAFITRWGLRLPAWLVALPLWVGTGLLGTIVVGTPLTVLVEGLAPFSGDEVIASWVFMVVYGGFIVQGIALAAAFAFYAADRWPAAWSGRYGTAPPLQRVVAWGALIMCVVVGGAKFALAERIPELVAGVLALAAGAGYLALVLGRRRLPYLMMAWVGSGSMFGWALYTLIIMIVQGVPTTAHMVELFALMTGLVLGVAGAFLLTSGGGVVQAAQDPLERDDREGDRRPAYQGHH</sequence>
<organism evidence="3 4">
    <name type="scientific">Nonomuraea soli</name>
    <dbReference type="NCBI Taxonomy" id="1032476"/>
    <lineage>
        <taxon>Bacteria</taxon>
        <taxon>Bacillati</taxon>
        <taxon>Actinomycetota</taxon>
        <taxon>Actinomycetes</taxon>
        <taxon>Streptosporangiales</taxon>
        <taxon>Streptosporangiaceae</taxon>
        <taxon>Nonomuraea</taxon>
    </lineage>
</organism>
<protein>
    <submittedName>
        <fullName evidence="3">Uncharacterized protein</fullName>
    </submittedName>
</protein>
<feature type="transmembrane region" description="Helical" evidence="2">
    <location>
        <begin position="76"/>
        <end position="97"/>
    </location>
</feature>
<keyword evidence="2" id="KW-0472">Membrane</keyword>
<gene>
    <name evidence="3" type="ORF">HNR30_004715</name>
</gene>
<evidence type="ECO:0000256" key="1">
    <source>
        <dbReference type="SAM" id="MobiDB-lite"/>
    </source>
</evidence>
<feature type="transmembrane region" description="Helical" evidence="2">
    <location>
        <begin position="252"/>
        <end position="276"/>
    </location>
</feature>
<keyword evidence="4" id="KW-1185">Reference proteome</keyword>
<feature type="compositionally biased region" description="Basic and acidic residues" evidence="1">
    <location>
        <begin position="282"/>
        <end position="294"/>
    </location>
</feature>
<name>A0A7W0CLE8_9ACTN</name>
<dbReference type="AlphaFoldDB" id="A0A7W0CLE8"/>
<feature type="transmembrane region" description="Helical" evidence="2">
    <location>
        <begin position="117"/>
        <end position="144"/>
    </location>
</feature>
<feature type="region of interest" description="Disordered" evidence="1">
    <location>
        <begin position="280"/>
        <end position="300"/>
    </location>
</feature>
<feature type="transmembrane region" description="Helical" evidence="2">
    <location>
        <begin position="165"/>
        <end position="185"/>
    </location>
</feature>
<evidence type="ECO:0000313" key="4">
    <source>
        <dbReference type="Proteomes" id="UP000530928"/>
    </source>
</evidence>
<feature type="transmembrane region" description="Helical" evidence="2">
    <location>
        <begin position="48"/>
        <end position="69"/>
    </location>
</feature>
<proteinExistence type="predicted"/>